<dbReference type="Pfam" id="PF01370">
    <property type="entry name" value="Epimerase"/>
    <property type="match status" value="1"/>
</dbReference>
<accession>A0ABR0J557</accession>
<comment type="subcellular location">
    <subcellularLocation>
        <location evidence="1">Membrane</location>
    </subcellularLocation>
</comment>
<organism evidence="3 4">
    <name type="scientific">Exophiala sideris</name>
    <dbReference type="NCBI Taxonomy" id="1016849"/>
    <lineage>
        <taxon>Eukaryota</taxon>
        <taxon>Fungi</taxon>
        <taxon>Dikarya</taxon>
        <taxon>Ascomycota</taxon>
        <taxon>Pezizomycotina</taxon>
        <taxon>Eurotiomycetes</taxon>
        <taxon>Chaetothyriomycetidae</taxon>
        <taxon>Chaetothyriales</taxon>
        <taxon>Herpotrichiellaceae</taxon>
        <taxon>Exophiala</taxon>
    </lineage>
</organism>
<protein>
    <recommendedName>
        <fullName evidence="2">NAD-dependent epimerase/dehydratase domain-containing protein</fullName>
    </recommendedName>
</protein>
<gene>
    <name evidence="3" type="ORF">LTR69_007568</name>
</gene>
<evidence type="ECO:0000313" key="4">
    <source>
        <dbReference type="Proteomes" id="UP001345691"/>
    </source>
</evidence>
<dbReference type="Gene3D" id="3.40.50.720">
    <property type="entry name" value="NAD(P)-binding Rossmann-like Domain"/>
    <property type="match status" value="1"/>
</dbReference>
<dbReference type="Proteomes" id="UP001345691">
    <property type="component" value="Unassembled WGS sequence"/>
</dbReference>
<evidence type="ECO:0000256" key="1">
    <source>
        <dbReference type="ARBA" id="ARBA00004370"/>
    </source>
</evidence>
<dbReference type="InterPro" id="IPR036291">
    <property type="entry name" value="NAD(P)-bd_dom_sf"/>
</dbReference>
<dbReference type="EMBL" id="JAVRRF010000017">
    <property type="protein sequence ID" value="KAK5056930.1"/>
    <property type="molecule type" value="Genomic_DNA"/>
</dbReference>
<dbReference type="InterPro" id="IPR001509">
    <property type="entry name" value="Epimerase_deHydtase"/>
</dbReference>
<sequence length="157" mass="17717">MKVIVTGATGFVGHEVVRKCINDPKISSVIVLTRNPVDETLRRKKVHVIRHQDFLSYPPDLLKKLKGAQCCIWCIGGKANYCLEGQETALKANVDFPLIAAKAFMEGIVTDGQKFHFVFCSVQRAKWDLGTTRPTFYDLEKFKVPTSFGLDRRDLLT</sequence>
<keyword evidence="4" id="KW-1185">Reference proteome</keyword>
<reference evidence="3 4" key="1">
    <citation type="submission" date="2023-08" db="EMBL/GenBank/DDBJ databases">
        <title>Black Yeasts Isolated from many extreme environments.</title>
        <authorList>
            <person name="Coleine C."/>
            <person name="Stajich J.E."/>
            <person name="Selbmann L."/>
        </authorList>
    </citation>
    <scope>NUCLEOTIDE SEQUENCE [LARGE SCALE GENOMIC DNA]</scope>
    <source>
        <strain evidence="3 4">CCFEE 6328</strain>
    </source>
</reference>
<proteinExistence type="predicted"/>
<name>A0ABR0J557_9EURO</name>
<dbReference type="PANTHER" id="PTHR14097:SF9">
    <property type="entry name" value="EPIMERASE, PUTATIVE (AFU_ORTHOLOGUE AFUA_8G07320)-RELATED"/>
    <property type="match status" value="1"/>
</dbReference>
<comment type="caution">
    <text evidence="3">The sequence shown here is derived from an EMBL/GenBank/DDBJ whole genome shotgun (WGS) entry which is preliminary data.</text>
</comment>
<evidence type="ECO:0000259" key="2">
    <source>
        <dbReference type="Pfam" id="PF01370"/>
    </source>
</evidence>
<dbReference type="SUPFAM" id="SSF51735">
    <property type="entry name" value="NAD(P)-binding Rossmann-fold domains"/>
    <property type="match status" value="1"/>
</dbReference>
<dbReference type="PANTHER" id="PTHR14097">
    <property type="entry name" value="OXIDOREDUCTASE HTATIP2"/>
    <property type="match status" value="1"/>
</dbReference>
<feature type="domain" description="NAD-dependent epimerase/dehydratase" evidence="2">
    <location>
        <begin position="3"/>
        <end position="47"/>
    </location>
</feature>
<evidence type="ECO:0000313" key="3">
    <source>
        <dbReference type="EMBL" id="KAK5056930.1"/>
    </source>
</evidence>